<proteinExistence type="predicted"/>
<evidence type="ECO:0000313" key="2">
    <source>
        <dbReference type="EMBL" id="MBR9650181.1"/>
    </source>
</evidence>
<evidence type="ECO:0000313" key="3">
    <source>
        <dbReference type="Proteomes" id="UP001195941"/>
    </source>
</evidence>
<keyword evidence="1" id="KW-0812">Transmembrane</keyword>
<comment type="caution">
    <text evidence="2">The sequence shown here is derived from an EMBL/GenBank/DDBJ whole genome shotgun (WGS) entry which is preliminary data.</text>
</comment>
<keyword evidence="3" id="KW-1185">Reference proteome</keyword>
<dbReference type="Proteomes" id="UP001195941">
    <property type="component" value="Unassembled WGS sequence"/>
</dbReference>
<evidence type="ECO:0000256" key="1">
    <source>
        <dbReference type="SAM" id="Phobius"/>
    </source>
</evidence>
<keyword evidence="1" id="KW-0472">Membrane</keyword>
<reference evidence="2 3" key="1">
    <citation type="journal article" date="2021" name="Arch. Microbiol.">
        <title>Thalassobius aquimarinus sp. nov., isolated from the Sea of Japan seashore.</title>
        <authorList>
            <person name="Kurilenko V.V."/>
            <person name="Romanenko L.A."/>
            <person name="Chernysheva N.Y."/>
            <person name="Velansky P.V."/>
            <person name="Tekutyeva L.A."/>
            <person name="Isaeva M.P."/>
            <person name="Mikhailov V.V."/>
        </authorList>
    </citation>
    <scope>NUCLEOTIDE SEQUENCE [LARGE SCALE GENOMIC DNA]</scope>
    <source>
        <strain evidence="2 3">KMM 8518</strain>
    </source>
</reference>
<accession>A0ABS5HML0</accession>
<feature type="transmembrane region" description="Helical" evidence="1">
    <location>
        <begin position="35"/>
        <end position="55"/>
    </location>
</feature>
<organism evidence="2 3">
    <name type="scientific">Thalassovita aquimarina</name>
    <dbReference type="NCBI Taxonomy" id="2785917"/>
    <lineage>
        <taxon>Bacteria</taxon>
        <taxon>Pseudomonadati</taxon>
        <taxon>Pseudomonadota</taxon>
        <taxon>Alphaproteobacteria</taxon>
        <taxon>Rhodobacterales</taxon>
        <taxon>Roseobacteraceae</taxon>
        <taxon>Thalassovita</taxon>
    </lineage>
</organism>
<keyword evidence="1" id="KW-1133">Transmembrane helix</keyword>
<dbReference type="EMBL" id="JADMKU010000002">
    <property type="protein sequence ID" value="MBR9650181.1"/>
    <property type="molecule type" value="Genomic_DNA"/>
</dbReference>
<feature type="transmembrane region" description="Helical" evidence="1">
    <location>
        <begin position="6"/>
        <end position="23"/>
    </location>
</feature>
<gene>
    <name evidence="2" type="ORF">IT775_03455</name>
</gene>
<dbReference type="RefSeq" id="WP_212699689.1">
    <property type="nucleotide sequence ID" value="NZ_JADMKU010000002.1"/>
</dbReference>
<protein>
    <submittedName>
        <fullName evidence="2">Uncharacterized protein</fullName>
    </submittedName>
</protein>
<sequence length="57" mass="6119">MLGLIFILGSLICSGIWVFMLVSGNKEASVFGKSFETYMFLSVGFAGVATILLRIGI</sequence>
<name>A0ABS5HML0_9RHOB</name>